<dbReference type="PANTHER" id="PTHR13194:SF19">
    <property type="entry name" value="NAD(P)-BINDING ROSSMANN-FOLD SUPERFAMILY PROTEIN"/>
    <property type="match status" value="1"/>
</dbReference>
<feature type="chain" id="PRO_5044896585" description="NADH:ubiquinone oxidoreductase intermediate-associated protein 30 domain-containing protein" evidence="2">
    <location>
        <begin position="28"/>
        <end position="573"/>
    </location>
</feature>
<name>A0ABD3R113_9STRA</name>
<dbReference type="InterPro" id="IPR013857">
    <property type="entry name" value="NADH-UbQ_OxRdtase-assoc_prot30"/>
</dbReference>
<feature type="domain" description="NADH:ubiquinone oxidoreductase intermediate-associated protein 30" evidence="3">
    <location>
        <begin position="100"/>
        <end position="205"/>
    </location>
</feature>
<sequence>MTTLMMMMMMMILPLLLMVTHRWTCAAFSIPPLHPPPRHHSSASCAIKRRTTTTSRAAEAATSAPSSSSSSSSLPSRIDNSAHRLVPIFDFRLDDPIAKARSSSSFERIDDAVMGGISTSALRDVPTESHAIWSGICRTDGGGFCGVRTLPFDTSTGSLSNADTIGMDGVYAICRLVSDDDARRRVWKMTLRTEEGRGERVYQAEYDLGGAMDDARRRRRRRDGAVKYDDDCDDDDEGGPTTTDPVGDVDVDDDDDIPWAKVMVPFDDFRLVRGPRLVTDGPKLDVSNGIYQIGMTLSKFRIAVNTTEIENFRSGYFEMHIRSIGFYRKNKNNDDATTALVGDDNDGVNDVLAPSSSLPPDVNIVVVPETLSKEESMRRRPLLLRMMLPVAKLLFSEKASRRRSAMKLLTTDRGLSRLDAIKLGIRYRRRAGSGVFGLLSQQGRYRKRRKGKRGGNVSGSTGKRLENELVNESELRMAQKLDYLLEQKLAWQLLERMSENGSELRLAQKLDYLLEQKLAWQLLERMLESLVFDTNLIANGVSSRSAPNLGRSDGVSSRRSIFQVITNDCDSRR</sequence>
<evidence type="ECO:0000313" key="4">
    <source>
        <dbReference type="EMBL" id="KAL3806360.1"/>
    </source>
</evidence>
<dbReference type="InterPro" id="IPR039131">
    <property type="entry name" value="NDUFAF1"/>
</dbReference>
<organism evidence="4 5">
    <name type="scientific">Cyclostephanos tholiformis</name>
    <dbReference type="NCBI Taxonomy" id="382380"/>
    <lineage>
        <taxon>Eukaryota</taxon>
        <taxon>Sar</taxon>
        <taxon>Stramenopiles</taxon>
        <taxon>Ochrophyta</taxon>
        <taxon>Bacillariophyta</taxon>
        <taxon>Coscinodiscophyceae</taxon>
        <taxon>Thalassiosirophycidae</taxon>
        <taxon>Stephanodiscales</taxon>
        <taxon>Stephanodiscaceae</taxon>
        <taxon>Cyclostephanos</taxon>
    </lineage>
</organism>
<accession>A0ABD3R113</accession>
<keyword evidence="2" id="KW-0732">Signal</keyword>
<evidence type="ECO:0000256" key="1">
    <source>
        <dbReference type="SAM" id="MobiDB-lite"/>
    </source>
</evidence>
<evidence type="ECO:0000256" key="2">
    <source>
        <dbReference type="SAM" id="SignalP"/>
    </source>
</evidence>
<proteinExistence type="predicted"/>
<feature type="signal peptide" evidence="2">
    <location>
        <begin position="1"/>
        <end position="27"/>
    </location>
</feature>
<comment type="caution">
    <text evidence="4">The sequence shown here is derived from an EMBL/GenBank/DDBJ whole genome shotgun (WGS) entry which is preliminary data.</text>
</comment>
<evidence type="ECO:0000259" key="3">
    <source>
        <dbReference type="Pfam" id="PF08547"/>
    </source>
</evidence>
<dbReference type="Proteomes" id="UP001530377">
    <property type="component" value="Unassembled WGS sequence"/>
</dbReference>
<feature type="region of interest" description="Disordered" evidence="1">
    <location>
        <begin position="50"/>
        <end position="77"/>
    </location>
</feature>
<keyword evidence="5" id="KW-1185">Reference proteome</keyword>
<reference evidence="4 5" key="1">
    <citation type="submission" date="2024-10" db="EMBL/GenBank/DDBJ databases">
        <title>Updated reference genomes for cyclostephanoid diatoms.</title>
        <authorList>
            <person name="Roberts W.R."/>
            <person name="Alverson A.J."/>
        </authorList>
    </citation>
    <scope>NUCLEOTIDE SEQUENCE [LARGE SCALE GENOMIC DNA]</scope>
    <source>
        <strain evidence="4 5">AJA228-03</strain>
    </source>
</reference>
<feature type="compositionally biased region" description="Low complexity" evidence="1">
    <location>
        <begin position="52"/>
        <end position="77"/>
    </location>
</feature>
<dbReference type="PANTHER" id="PTHR13194">
    <property type="entry name" value="COMPLEX I INTERMEDIATE-ASSOCIATED PROTEIN 30"/>
    <property type="match status" value="1"/>
</dbReference>
<dbReference type="AlphaFoldDB" id="A0ABD3R113"/>
<dbReference type="EMBL" id="JALLPB020000826">
    <property type="protein sequence ID" value="KAL3806360.1"/>
    <property type="molecule type" value="Genomic_DNA"/>
</dbReference>
<evidence type="ECO:0000313" key="5">
    <source>
        <dbReference type="Proteomes" id="UP001530377"/>
    </source>
</evidence>
<protein>
    <recommendedName>
        <fullName evidence="3">NADH:ubiquinone oxidoreductase intermediate-associated protein 30 domain-containing protein</fullName>
    </recommendedName>
</protein>
<feature type="region of interest" description="Disordered" evidence="1">
    <location>
        <begin position="219"/>
        <end position="252"/>
    </location>
</feature>
<dbReference type="Pfam" id="PF08547">
    <property type="entry name" value="CIA30"/>
    <property type="match status" value="1"/>
</dbReference>
<gene>
    <name evidence="4" type="ORF">ACHAXA_001892</name>
</gene>